<protein>
    <submittedName>
        <fullName evidence="4">AMP-binding protein</fullName>
    </submittedName>
</protein>
<comment type="caution">
    <text evidence="4">The sequence shown here is derived from an EMBL/GenBank/DDBJ whole genome shotgun (WGS) entry which is preliminary data.</text>
</comment>
<dbReference type="Gene3D" id="3.30.300.30">
    <property type="match status" value="1"/>
</dbReference>
<dbReference type="SUPFAM" id="SSF56801">
    <property type="entry name" value="Acetyl-CoA synthetase-like"/>
    <property type="match status" value="1"/>
</dbReference>
<evidence type="ECO:0000313" key="5">
    <source>
        <dbReference type="Proteomes" id="UP001604002"/>
    </source>
</evidence>
<sequence>MRSFFEAVACHARREPDRILFTDAAGSLTRAGLMADAARLAARLPPQARVVGLLLPNGREWAVAQMACLAAGRMAVPLPTFFSALQLSHILRDAQVDLVLVPQANPPTLPSAVPVLPVAAGGESGAMPDFQKGFQEGFGQIIYTSGSSGQPKGVRHQSGQIAWSATALAQAIGADAEDTYLSVLPLSLLLESICAVFIPALVGGRSHFDTQLSEAIGRGAVSGVAAAFETHRPSVGVVVPELLRVWVHELLATGRKAPDSLRFVAAGGARVPERLAEAAWQLGIPVHEGYGLSECCSVVALNRPGARVAGTVGAPLPGLELTIRDGEIFVDGPGVMDGYLGGPAAPRPWPTGDLGALDAQGRLTVFGRRDNLIVTALGRNISPEWVETALLDDPGIAACAVAQVDVAEADLAEADGALAALVIPTPQAQGWFDDAGPEGTRARIAERCAALPAYARPTRITMLALADARARGLLTANGRIRRPAARAVLAQRTGATPCPVPPLPSQERPLP</sequence>
<organism evidence="4 5">
    <name type="scientific">Xanthobacter oligotrophicus</name>
    <dbReference type="NCBI Taxonomy" id="2607286"/>
    <lineage>
        <taxon>Bacteria</taxon>
        <taxon>Pseudomonadati</taxon>
        <taxon>Pseudomonadota</taxon>
        <taxon>Alphaproteobacteria</taxon>
        <taxon>Hyphomicrobiales</taxon>
        <taxon>Xanthobacteraceae</taxon>
        <taxon>Xanthobacter</taxon>
    </lineage>
</organism>
<dbReference type="InterPro" id="IPR050237">
    <property type="entry name" value="ATP-dep_AMP-bd_enzyme"/>
</dbReference>
<dbReference type="RefSeq" id="WP_393992316.1">
    <property type="nucleotide sequence ID" value="NZ_JBAFVH010000005.1"/>
</dbReference>
<proteinExistence type="predicted"/>
<reference evidence="4 5" key="1">
    <citation type="submission" date="2024-02" db="EMBL/GenBank/DDBJ databases">
        <title>Expansion and revision of Xanthobacter and proposal of Roseixanthobacter gen. nov.</title>
        <authorList>
            <person name="Soltysiak M.P.M."/>
            <person name="Jalihal A."/>
            <person name="Ory A."/>
            <person name="Chrisophersen C."/>
            <person name="Lee A.D."/>
            <person name="Boulton J."/>
            <person name="Springer M."/>
        </authorList>
    </citation>
    <scope>NUCLEOTIDE SEQUENCE [LARGE SCALE GENOMIC DNA]</scope>
    <source>
        <strain evidence="4 5">23A</strain>
    </source>
</reference>
<dbReference type="InterPro" id="IPR045851">
    <property type="entry name" value="AMP-bd_C_sf"/>
</dbReference>
<name>A0ABW6ZUN5_9HYPH</name>
<evidence type="ECO:0000313" key="4">
    <source>
        <dbReference type="EMBL" id="MFG1372424.1"/>
    </source>
</evidence>
<dbReference type="InterPro" id="IPR000873">
    <property type="entry name" value="AMP-dep_synth/lig_dom"/>
</dbReference>
<dbReference type="PROSITE" id="PS00455">
    <property type="entry name" value="AMP_BINDING"/>
    <property type="match status" value="1"/>
</dbReference>
<dbReference type="Proteomes" id="UP001604002">
    <property type="component" value="Unassembled WGS sequence"/>
</dbReference>
<evidence type="ECO:0000256" key="1">
    <source>
        <dbReference type="ARBA" id="ARBA00022598"/>
    </source>
</evidence>
<accession>A0ABW6ZUN5</accession>
<dbReference type="EMBL" id="JBAFVH010000005">
    <property type="protein sequence ID" value="MFG1372424.1"/>
    <property type="molecule type" value="Genomic_DNA"/>
</dbReference>
<dbReference type="InterPro" id="IPR020845">
    <property type="entry name" value="AMP-binding_CS"/>
</dbReference>
<dbReference type="InterPro" id="IPR042099">
    <property type="entry name" value="ANL_N_sf"/>
</dbReference>
<gene>
    <name evidence="4" type="ORF">V5F32_09640</name>
</gene>
<feature type="domain" description="AMP-dependent synthetase/ligase" evidence="3">
    <location>
        <begin position="11"/>
        <end position="340"/>
    </location>
</feature>
<dbReference type="Pfam" id="PF00501">
    <property type="entry name" value="AMP-binding"/>
    <property type="match status" value="1"/>
</dbReference>
<keyword evidence="1" id="KW-0436">Ligase</keyword>
<dbReference type="PANTHER" id="PTHR43767">
    <property type="entry name" value="LONG-CHAIN-FATTY-ACID--COA LIGASE"/>
    <property type="match status" value="1"/>
</dbReference>
<feature type="region of interest" description="Disordered" evidence="2">
    <location>
        <begin position="491"/>
        <end position="511"/>
    </location>
</feature>
<dbReference type="Gene3D" id="3.40.50.12780">
    <property type="entry name" value="N-terminal domain of ligase-like"/>
    <property type="match status" value="1"/>
</dbReference>
<evidence type="ECO:0000256" key="2">
    <source>
        <dbReference type="SAM" id="MobiDB-lite"/>
    </source>
</evidence>
<dbReference type="PANTHER" id="PTHR43767:SF8">
    <property type="entry name" value="LONG-CHAIN-FATTY-ACID--COA LIGASE"/>
    <property type="match status" value="1"/>
</dbReference>
<keyword evidence="5" id="KW-1185">Reference proteome</keyword>
<evidence type="ECO:0000259" key="3">
    <source>
        <dbReference type="Pfam" id="PF00501"/>
    </source>
</evidence>